<evidence type="ECO:0000313" key="1">
    <source>
        <dbReference type="EMBL" id="VEL40678.1"/>
    </source>
</evidence>
<dbReference type="Proteomes" id="UP000784294">
    <property type="component" value="Unassembled WGS sequence"/>
</dbReference>
<dbReference type="EMBL" id="CAAALY010265937">
    <property type="protein sequence ID" value="VEL40678.1"/>
    <property type="molecule type" value="Genomic_DNA"/>
</dbReference>
<protein>
    <submittedName>
        <fullName evidence="1">Uncharacterized protein</fullName>
    </submittedName>
</protein>
<accession>A0A3S5BCQ4</accession>
<name>A0A3S5BCQ4_9PLAT</name>
<comment type="caution">
    <text evidence="1">The sequence shown here is derived from an EMBL/GenBank/DDBJ whole genome shotgun (WGS) entry which is preliminary data.</text>
</comment>
<reference evidence="1" key="1">
    <citation type="submission" date="2018-11" db="EMBL/GenBank/DDBJ databases">
        <authorList>
            <consortium name="Pathogen Informatics"/>
        </authorList>
    </citation>
    <scope>NUCLEOTIDE SEQUENCE</scope>
</reference>
<evidence type="ECO:0000313" key="2">
    <source>
        <dbReference type="Proteomes" id="UP000784294"/>
    </source>
</evidence>
<proteinExistence type="predicted"/>
<sequence>MAEISVATWSQGIRRLVFWLISVAAKFDHSFEPHGHTITTRNRTQRVKCPPFSPPPIWQPSTLAAHRCSTELTVYGASETLLSRQSRQESERVLGAKSKPPFSRLPSTSRCVEQVERNGPTCAGECLASWHSNELITMLTVSISGGYLFERKPTAPFQPFEVRRRQAKCTLSAEKFSICGEFNRPPNRIGGSTLCPRRESSQVAFGPGRLATRRVGFRWFLHSACPIALSLLPPNRAGRAGSNGTVRFKKTLKQSTLCGKQPAEKD</sequence>
<keyword evidence="2" id="KW-1185">Reference proteome</keyword>
<dbReference type="AlphaFoldDB" id="A0A3S5BCQ4"/>
<gene>
    <name evidence="1" type="ORF">PXEA_LOCUS34118</name>
</gene>
<organism evidence="1 2">
    <name type="scientific">Protopolystoma xenopodis</name>
    <dbReference type="NCBI Taxonomy" id="117903"/>
    <lineage>
        <taxon>Eukaryota</taxon>
        <taxon>Metazoa</taxon>
        <taxon>Spiralia</taxon>
        <taxon>Lophotrochozoa</taxon>
        <taxon>Platyhelminthes</taxon>
        <taxon>Monogenea</taxon>
        <taxon>Polyopisthocotylea</taxon>
        <taxon>Polystomatidea</taxon>
        <taxon>Polystomatidae</taxon>
        <taxon>Protopolystoma</taxon>
    </lineage>
</organism>